<dbReference type="EMBL" id="BDGG01000011">
    <property type="protein sequence ID" value="GAV05097.1"/>
    <property type="molecule type" value="Genomic_DNA"/>
</dbReference>
<organism evidence="1 2">
    <name type="scientific">Ramazzottius varieornatus</name>
    <name type="common">Water bear</name>
    <name type="synonym">Tardigrade</name>
    <dbReference type="NCBI Taxonomy" id="947166"/>
    <lineage>
        <taxon>Eukaryota</taxon>
        <taxon>Metazoa</taxon>
        <taxon>Ecdysozoa</taxon>
        <taxon>Tardigrada</taxon>
        <taxon>Eutardigrada</taxon>
        <taxon>Parachela</taxon>
        <taxon>Hypsibioidea</taxon>
        <taxon>Ramazzottiidae</taxon>
        <taxon>Ramazzottius</taxon>
    </lineage>
</organism>
<keyword evidence="2" id="KW-1185">Reference proteome</keyword>
<evidence type="ECO:0000313" key="2">
    <source>
        <dbReference type="Proteomes" id="UP000186922"/>
    </source>
</evidence>
<proteinExistence type="predicted"/>
<protein>
    <submittedName>
        <fullName evidence="1">Uncharacterized protein</fullName>
    </submittedName>
</protein>
<dbReference type="OrthoDB" id="6155669at2759"/>
<reference evidence="1 2" key="1">
    <citation type="journal article" date="2016" name="Nat. Commun.">
        <title>Extremotolerant tardigrade genome and improved radiotolerance of human cultured cells by tardigrade-unique protein.</title>
        <authorList>
            <person name="Hashimoto T."/>
            <person name="Horikawa D.D."/>
            <person name="Saito Y."/>
            <person name="Kuwahara H."/>
            <person name="Kozuka-Hata H."/>
            <person name="Shin-I T."/>
            <person name="Minakuchi Y."/>
            <person name="Ohishi K."/>
            <person name="Motoyama A."/>
            <person name="Aizu T."/>
            <person name="Enomoto A."/>
            <person name="Kondo K."/>
            <person name="Tanaka S."/>
            <person name="Hara Y."/>
            <person name="Koshikawa S."/>
            <person name="Sagara H."/>
            <person name="Miura T."/>
            <person name="Yokobori S."/>
            <person name="Miyagawa K."/>
            <person name="Suzuki Y."/>
            <person name="Kubo T."/>
            <person name="Oyama M."/>
            <person name="Kohara Y."/>
            <person name="Fujiyama A."/>
            <person name="Arakawa K."/>
            <person name="Katayama T."/>
            <person name="Toyoda A."/>
            <person name="Kunieda T."/>
        </authorList>
    </citation>
    <scope>NUCLEOTIDE SEQUENCE [LARGE SCALE GENOMIC DNA]</scope>
    <source>
        <strain evidence="1 2">YOKOZUNA-1</strain>
    </source>
</reference>
<evidence type="ECO:0000313" key="1">
    <source>
        <dbReference type="EMBL" id="GAV05097.1"/>
    </source>
</evidence>
<sequence>MKAKKRIRYIQFLFSKKCHTVYNPRLKGLVNALEDCQRLFLRSINLGPTLEDTSTESYCHRPRQLGLEPLFLKRIKSSLILAYKMVSSLVPGSSPFFPPHSAATAVFSVPGGTRAATALRAHPFQLQLAGPQDDGWTAGSSEKSFNFLISQIWKNLPLDAAAYGTLSSFSSAMENHHAEFSLSPFVV</sequence>
<name>A0A1D1VUC3_RAMVA</name>
<dbReference type="Proteomes" id="UP000186922">
    <property type="component" value="Unassembled WGS sequence"/>
</dbReference>
<accession>A0A1D1VUC3</accession>
<comment type="caution">
    <text evidence="1">The sequence shown here is derived from an EMBL/GenBank/DDBJ whole genome shotgun (WGS) entry which is preliminary data.</text>
</comment>
<gene>
    <name evidence="1" type="primary">RvY_15277-1</name>
    <name evidence="1" type="synonym">RvY_15277.1</name>
    <name evidence="1" type="ORF">RvY_15277</name>
</gene>
<dbReference type="AlphaFoldDB" id="A0A1D1VUC3"/>